<accession>A0A9D1I7P2</accession>
<dbReference type="PANTHER" id="PTHR22901">
    <property type="entry name" value="SIALATE O-ACETYLESTERASE"/>
    <property type="match status" value="1"/>
</dbReference>
<evidence type="ECO:0000259" key="2">
    <source>
        <dbReference type="Pfam" id="PF03629"/>
    </source>
</evidence>
<proteinExistence type="predicted"/>
<dbReference type="InterPro" id="IPR036514">
    <property type="entry name" value="SGNH_hydro_sf"/>
</dbReference>
<dbReference type="InterPro" id="IPR039329">
    <property type="entry name" value="SIAE"/>
</dbReference>
<keyword evidence="1" id="KW-0378">Hydrolase</keyword>
<dbReference type="Proteomes" id="UP000824089">
    <property type="component" value="Unassembled WGS sequence"/>
</dbReference>
<organism evidence="3 4">
    <name type="scientific">Candidatus Egerieisoma faecipullorum</name>
    <dbReference type="NCBI Taxonomy" id="2840963"/>
    <lineage>
        <taxon>Bacteria</taxon>
        <taxon>Bacillati</taxon>
        <taxon>Bacillota</taxon>
        <taxon>Clostridia</taxon>
        <taxon>Eubacteriales</taxon>
        <taxon>Clostridiaceae</taxon>
        <taxon>Clostridiaceae incertae sedis</taxon>
        <taxon>Candidatus Egerieisoma</taxon>
    </lineage>
</organism>
<gene>
    <name evidence="3" type="ORF">IAD50_05770</name>
</gene>
<feature type="non-terminal residue" evidence="3">
    <location>
        <position position="1"/>
    </location>
</feature>
<comment type="caution">
    <text evidence="3">The sequence shown here is derived from an EMBL/GenBank/DDBJ whole genome shotgun (WGS) entry which is preliminary data.</text>
</comment>
<evidence type="ECO:0000256" key="1">
    <source>
        <dbReference type="ARBA" id="ARBA00022801"/>
    </source>
</evidence>
<dbReference type="GO" id="GO:0001681">
    <property type="term" value="F:sialate O-acetylesterase activity"/>
    <property type="evidence" value="ECO:0007669"/>
    <property type="project" value="InterPro"/>
</dbReference>
<dbReference type="InterPro" id="IPR005181">
    <property type="entry name" value="SASA"/>
</dbReference>
<sequence>NQCIAAYPEDQKDLTSDTVRLFTQTREYVINHPEVWKTPQDDVVNPAWRWNKTTEETAYAFSALGYYFGKELSKTITDVPIGLIMAAAGGAQISELMPEETAKQQGYTISAAVGIAGYYNTLIHPFLHTPIRAMLFYQGESESNPQNCGQYGKDLEEFVKALRTKWGSSFKFYNVQLSSHGKISYDYWPRIGELRAAQFEAINHIPDYYLAAALDCGFQEGDPDFAHPLYKKAPGQRLARLVLSAEYGLLDMEYAASPHPVSAQWKENCVQIGFRYVGDGLKIFGECAHLIGFQIEKNGERKDAAARITGKNMVEVFCDDEAEAVCYGMQQLAGPDIANLSNSENLPSPAFRLERKQAFTP</sequence>
<dbReference type="AlphaFoldDB" id="A0A9D1I7P2"/>
<reference evidence="3" key="1">
    <citation type="submission" date="2020-10" db="EMBL/GenBank/DDBJ databases">
        <authorList>
            <person name="Gilroy R."/>
        </authorList>
    </citation>
    <scope>NUCLEOTIDE SEQUENCE</scope>
    <source>
        <strain evidence="3">CHK195-4489</strain>
    </source>
</reference>
<name>A0A9D1I7P2_9CLOT</name>
<protein>
    <recommendedName>
        <fullName evidence="2">Sialate O-acetylesterase domain-containing protein</fullName>
    </recommendedName>
</protein>
<evidence type="ECO:0000313" key="4">
    <source>
        <dbReference type="Proteomes" id="UP000824089"/>
    </source>
</evidence>
<dbReference type="PANTHER" id="PTHR22901:SF0">
    <property type="entry name" value="SIALATE O-ACETYLESTERASE"/>
    <property type="match status" value="1"/>
</dbReference>
<reference evidence="3" key="2">
    <citation type="journal article" date="2021" name="PeerJ">
        <title>Extensive microbial diversity within the chicken gut microbiome revealed by metagenomics and culture.</title>
        <authorList>
            <person name="Gilroy R."/>
            <person name="Ravi A."/>
            <person name="Getino M."/>
            <person name="Pursley I."/>
            <person name="Horton D.L."/>
            <person name="Alikhan N.F."/>
            <person name="Baker D."/>
            <person name="Gharbi K."/>
            <person name="Hall N."/>
            <person name="Watson M."/>
            <person name="Adriaenssens E.M."/>
            <person name="Foster-Nyarko E."/>
            <person name="Jarju S."/>
            <person name="Secka A."/>
            <person name="Antonio M."/>
            <person name="Oren A."/>
            <person name="Chaudhuri R.R."/>
            <person name="La Ragione R."/>
            <person name="Hildebrand F."/>
            <person name="Pallen M.J."/>
        </authorList>
    </citation>
    <scope>NUCLEOTIDE SEQUENCE</scope>
    <source>
        <strain evidence="3">CHK195-4489</strain>
    </source>
</reference>
<evidence type="ECO:0000313" key="3">
    <source>
        <dbReference type="EMBL" id="HIU29788.1"/>
    </source>
</evidence>
<dbReference type="SUPFAM" id="SSF52266">
    <property type="entry name" value="SGNH hydrolase"/>
    <property type="match status" value="1"/>
</dbReference>
<dbReference type="EMBL" id="DVMM01000120">
    <property type="protein sequence ID" value="HIU29788.1"/>
    <property type="molecule type" value="Genomic_DNA"/>
</dbReference>
<dbReference type="GO" id="GO:0005975">
    <property type="term" value="P:carbohydrate metabolic process"/>
    <property type="evidence" value="ECO:0007669"/>
    <property type="project" value="TreeGrafter"/>
</dbReference>
<dbReference type="Gene3D" id="3.40.50.1110">
    <property type="entry name" value="SGNH hydrolase"/>
    <property type="match status" value="1"/>
</dbReference>
<feature type="domain" description="Sialate O-acetylesterase" evidence="2">
    <location>
        <begin position="62"/>
        <end position="240"/>
    </location>
</feature>
<dbReference type="Pfam" id="PF03629">
    <property type="entry name" value="SASA"/>
    <property type="match status" value="1"/>
</dbReference>